<dbReference type="Gene3D" id="3.40.630.30">
    <property type="match status" value="1"/>
</dbReference>
<dbReference type="OrthoDB" id="164032at2"/>
<evidence type="ECO:0000259" key="1">
    <source>
        <dbReference type="PROSITE" id="PS51186"/>
    </source>
</evidence>
<evidence type="ECO:0000313" key="2">
    <source>
        <dbReference type="EMBL" id="MZP28643.1"/>
    </source>
</evidence>
<dbReference type="SUPFAM" id="SSF55729">
    <property type="entry name" value="Acyl-CoA N-acyltransferases (Nat)"/>
    <property type="match status" value="1"/>
</dbReference>
<proteinExistence type="predicted"/>
<dbReference type="RefSeq" id="WP_161254520.1">
    <property type="nucleotide sequence ID" value="NZ_WXEY01000002.1"/>
</dbReference>
<dbReference type="GO" id="GO:0016747">
    <property type="term" value="F:acyltransferase activity, transferring groups other than amino-acyl groups"/>
    <property type="evidence" value="ECO:0007669"/>
    <property type="project" value="InterPro"/>
</dbReference>
<comment type="caution">
    <text evidence="2">The sequence shown here is derived from an EMBL/GenBank/DDBJ whole genome shotgun (WGS) entry which is preliminary data.</text>
</comment>
<evidence type="ECO:0000313" key="3">
    <source>
        <dbReference type="Proteomes" id="UP000463470"/>
    </source>
</evidence>
<keyword evidence="2" id="KW-0808">Transferase</keyword>
<dbReference type="InterPro" id="IPR016181">
    <property type="entry name" value="Acyl_CoA_acyltransferase"/>
</dbReference>
<sequence>MDVLIRKALPKESAIITEISFLSKQYWNYPKEYFEIWKDELTITAEYIERNIVFVAEVDGKIIGYESVVEVKEDFWAGNVFVQKGFWLEHMFIHPSYIGKGIGSKLIFFIKTFCREAGISSLNIFSDPYAKGFYEKMGAMYIRESPSSILGRTVSLFSLQV</sequence>
<accession>A0A845KYM0</accession>
<dbReference type="InterPro" id="IPR000182">
    <property type="entry name" value="GNAT_dom"/>
</dbReference>
<protein>
    <submittedName>
        <fullName evidence="2">GNAT family N-acetyltransferase</fullName>
    </submittedName>
</protein>
<keyword evidence="3" id="KW-1185">Reference proteome</keyword>
<dbReference type="Proteomes" id="UP000463470">
    <property type="component" value="Unassembled WGS sequence"/>
</dbReference>
<reference evidence="2 3" key="1">
    <citation type="submission" date="2020-01" db="EMBL/GenBank/DDBJ databases">
        <title>Whole-genome sequence of Heliobacterium undosum DSM 13378.</title>
        <authorList>
            <person name="Kyndt J.A."/>
            <person name="Meyer T.E."/>
        </authorList>
    </citation>
    <scope>NUCLEOTIDE SEQUENCE [LARGE SCALE GENOMIC DNA]</scope>
    <source>
        <strain evidence="2 3">DSM 13378</strain>
    </source>
</reference>
<gene>
    <name evidence="2" type="ORF">GTO91_02775</name>
</gene>
<organism evidence="2 3">
    <name type="scientific">Heliomicrobium undosum</name>
    <dbReference type="NCBI Taxonomy" id="121734"/>
    <lineage>
        <taxon>Bacteria</taxon>
        <taxon>Bacillati</taxon>
        <taxon>Bacillota</taxon>
        <taxon>Clostridia</taxon>
        <taxon>Eubacteriales</taxon>
        <taxon>Heliobacteriaceae</taxon>
        <taxon>Heliomicrobium</taxon>
    </lineage>
</organism>
<name>A0A845KYM0_9FIRM</name>
<dbReference type="AlphaFoldDB" id="A0A845KYM0"/>
<dbReference type="PROSITE" id="PS51186">
    <property type="entry name" value="GNAT"/>
    <property type="match status" value="1"/>
</dbReference>
<dbReference type="CDD" id="cd04301">
    <property type="entry name" value="NAT_SF"/>
    <property type="match status" value="1"/>
</dbReference>
<feature type="domain" description="N-acetyltransferase" evidence="1">
    <location>
        <begin position="3"/>
        <end position="160"/>
    </location>
</feature>
<dbReference type="EMBL" id="WXEY01000002">
    <property type="protein sequence ID" value="MZP28643.1"/>
    <property type="molecule type" value="Genomic_DNA"/>
</dbReference>
<dbReference type="Pfam" id="PF13508">
    <property type="entry name" value="Acetyltransf_7"/>
    <property type="match status" value="1"/>
</dbReference>